<feature type="compositionally biased region" description="Pro residues" evidence="5">
    <location>
        <begin position="35"/>
        <end position="45"/>
    </location>
</feature>
<keyword evidence="3" id="KW-0804">Transcription</keyword>
<dbReference type="InterPro" id="IPR038491">
    <property type="entry name" value="Velvet_dom_sf"/>
</dbReference>
<dbReference type="EMBL" id="JAODAN010000001">
    <property type="protein sequence ID" value="KAK1927425.1"/>
    <property type="molecule type" value="Genomic_DNA"/>
</dbReference>
<dbReference type="PANTHER" id="PTHR33572:SF3">
    <property type="entry name" value="VELVET COMPLEX SUBUNIT B"/>
    <property type="match status" value="1"/>
</dbReference>
<feature type="compositionally biased region" description="Polar residues" evidence="5">
    <location>
        <begin position="84"/>
        <end position="93"/>
    </location>
</feature>
<dbReference type="PROSITE" id="PS51821">
    <property type="entry name" value="VELVET"/>
    <property type="match status" value="1"/>
</dbReference>
<evidence type="ECO:0000313" key="8">
    <source>
        <dbReference type="Proteomes" id="UP001182556"/>
    </source>
</evidence>
<evidence type="ECO:0000256" key="2">
    <source>
        <dbReference type="ARBA" id="ARBA00023015"/>
    </source>
</evidence>
<evidence type="ECO:0000256" key="1">
    <source>
        <dbReference type="ARBA" id="ARBA00004123"/>
    </source>
</evidence>
<accession>A0AAD9L8R4</accession>
<evidence type="ECO:0000313" key="7">
    <source>
        <dbReference type="EMBL" id="KAK1927425.1"/>
    </source>
</evidence>
<protein>
    <submittedName>
        <fullName evidence="7">Velvet factor-domain-containing protein</fullName>
    </submittedName>
</protein>
<keyword evidence="2" id="KW-0805">Transcription regulation</keyword>
<reference evidence="7" key="1">
    <citation type="submission" date="2023-02" db="EMBL/GenBank/DDBJ databases">
        <title>Identification and recombinant expression of a fungal hydrolase from Papiliotrema laurentii that hydrolyzes apple cutin and clears colloidal polyester polyurethane.</title>
        <authorList>
            <consortium name="DOE Joint Genome Institute"/>
            <person name="Roman V.A."/>
            <person name="Bojanowski C."/>
            <person name="Crable B.R."/>
            <person name="Wagner D.N."/>
            <person name="Hung C.S."/>
            <person name="Nadeau L.J."/>
            <person name="Schratz L."/>
            <person name="Haridas S."/>
            <person name="Pangilinan J."/>
            <person name="Lipzen A."/>
            <person name="Na H."/>
            <person name="Yan M."/>
            <person name="Ng V."/>
            <person name="Grigoriev I.V."/>
            <person name="Spatafora J.W."/>
            <person name="Barlow D."/>
            <person name="Biffinger J."/>
            <person name="Kelley-Loughnane N."/>
            <person name="Varaljay V.A."/>
            <person name="Crookes-Goodson W.J."/>
        </authorList>
    </citation>
    <scope>NUCLEOTIDE SEQUENCE</scope>
    <source>
        <strain evidence="7">5307AH</strain>
    </source>
</reference>
<feature type="compositionally biased region" description="Basic and acidic residues" evidence="5">
    <location>
        <begin position="23"/>
        <end position="34"/>
    </location>
</feature>
<name>A0AAD9L8R4_PAPLA</name>
<keyword evidence="4" id="KW-0539">Nucleus</keyword>
<keyword evidence="8" id="KW-1185">Reference proteome</keyword>
<organism evidence="7 8">
    <name type="scientific">Papiliotrema laurentii</name>
    <name type="common">Cryptococcus laurentii</name>
    <dbReference type="NCBI Taxonomy" id="5418"/>
    <lineage>
        <taxon>Eukaryota</taxon>
        <taxon>Fungi</taxon>
        <taxon>Dikarya</taxon>
        <taxon>Basidiomycota</taxon>
        <taxon>Agaricomycotina</taxon>
        <taxon>Tremellomycetes</taxon>
        <taxon>Tremellales</taxon>
        <taxon>Rhynchogastremaceae</taxon>
        <taxon>Papiliotrema</taxon>
    </lineage>
</organism>
<dbReference type="Gene3D" id="2.60.40.3960">
    <property type="entry name" value="Velvet domain"/>
    <property type="match status" value="2"/>
</dbReference>
<comment type="caution">
    <text evidence="7">The sequence shown here is derived from an EMBL/GenBank/DDBJ whole genome shotgun (WGS) entry which is preliminary data.</text>
</comment>
<dbReference type="Proteomes" id="UP001182556">
    <property type="component" value="Unassembled WGS sequence"/>
</dbReference>
<dbReference type="Pfam" id="PF11754">
    <property type="entry name" value="Velvet"/>
    <property type="match status" value="1"/>
</dbReference>
<dbReference type="AlphaFoldDB" id="A0AAD9L8R4"/>
<gene>
    <name evidence="7" type="ORF">DB88DRAFT_31175</name>
</gene>
<comment type="subcellular location">
    <subcellularLocation>
        <location evidence="1">Nucleus</location>
    </subcellularLocation>
</comment>
<feature type="compositionally biased region" description="Low complexity" evidence="5">
    <location>
        <begin position="46"/>
        <end position="74"/>
    </location>
</feature>
<dbReference type="GO" id="GO:0005634">
    <property type="term" value="C:nucleus"/>
    <property type="evidence" value="ECO:0007669"/>
    <property type="project" value="UniProtKB-SubCell"/>
</dbReference>
<proteinExistence type="predicted"/>
<dbReference type="InterPro" id="IPR037525">
    <property type="entry name" value="Velvet_dom"/>
</dbReference>
<feature type="region of interest" description="Disordered" evidence="5">
    <location>
        <begin position="191"/>
        <end position="232"/>
    </location>
</feature>
<dbReference type="PANTHER" id="PTHR33572">
    <property type="entry name" value="SPORE DEVELOPMENT REGULATOR VOSA"/>
    <property type="match status" value="1"/>
</dbReference>
<evidence type="ECO:0000256" key="3">
    <source>
        <dbReference type="ARBA" id="ARBA00023163"/>
    </source>
</evidence>
<evidence type="ECO:0000259" key="6">
    <source>
        <dbReference type="PROSITE" id="PS51821"/>
    </source>
</evidence>
<dbReference type="InterPro" id="IPR021740">
    <property type="entry name" value="Velvet"/>
</dbReference>
<feature type="region of interest" description="Disordered" evidence="5">
    <location>
        <begin position="1"/>
        <end position="93"/>
    </location>
</feature>
<feature type="compositionally biased region" description="Polar residues" evidence="5">
    <location>
        <begin position="196"/>
        <end position="209"/>
    </location>
</feature>
<feature type="region of interest" description="Disordered" evidence="5">
    <location>
        <begin position="344"/>
        <end position="393"/>
    </location>
</feature>
<feature type="domain" description="Velvet" evidence="6">
    <location>
        <begin position="94"/>
        <end position="525"/>
    </location>
</feature>
<evidence type="ECO:0000256" key="5">
    <source>
        <dbReference type="SAM" id="MobiDB-lite"/>
    </source>
</evidence>
<evidence type="ECO:0000256" key="4">
    <source>
        <dbReference type="ARBA" id="ARBA00023242"/>
    </source>
</evidence>
<sequence>MSSPSTSAWVKGSDPQKAKRRRSSSEVKSPRPDVPRPPPSLPNSPPRLSRPNMASPSLHSSPPSSEGSDSDGVSTAGVGENDSRQNAAMSGSSSDDWYYSLEVIQQPQRARACGFGDKDRRPLSPPPIIRLWVRTSTGEVVDPSHVSIQFLVLMVDLWSSDGTQKRHVVMHPGSSTARTGIPEYPEDTIGGFRPDTATSRPNTGQSSAFGSGWQFTAAPPDPSSPSTSPLTRLPHMEATLPPPLLAPSWPQPERPLVHRAQSYSSSNADIEVTPARPFTAPSRHTNVQNPASTFNLPSLSVVASHPQMPRRTSLTLPALREIPSSMEASGSSAESQHRVSWSFMSNRPFHSDPPTRGSRPGTGSSWTDRPRTSGGLSRPSTAGDPSMSRYDPRYASSESSYGFPLTPEAAAVTFPTSAPSYSRVLVGSLTATCRRLKDAEGVPGMFFFAHDLGVRTEGVFTLKFTLVNIASLMTASTRTGDGANVLAEVFSEPFTVYSAKRFPGVIHTTELTRLFVNQGVRLPTRQRRAPDAADNSGEEE</sequence>